<dbReference type="Pfam" id="PF06041">
    <property type="entry name" value="DUF924"/>
    <property type="match status" value="1"/>
</dbReference>
<name>A0A7T4R4C3_9GAMM</name>
<dbReference type="InterPro" id="IPR011990">
    <property type="entry name" value="TPR-like_helical_dom_sf"/>
</dbReference>
<proteinExistence type="predicted"/>
<protein>
    <submittedName>
        <fullName evidence="1">DUF924 domain-containing protein</fullName>
    </submittedName>
</protein>
<evidence type="ECO:0000313" key="2">
    <source>
        <dbReference type="Proteomes" id="UP000596063"/>
    </source>
</evidence>
<dbReference type="EMBL" id="CP066167">
    <property type="protein sequence ID" value="QQD20029.1"/>
    <property type="molecule type" value="Genomic_DNA"/>
</dbReference>
<gene>
    <name evidence="1" type="ORF">I6N98_01810</name>
</gene>
<evidence type="ECO:0000313" key="1">
    <source>
        <dbReference type="EMBL" id="QQD20029.1"/>
    </source>
</evidence>
<dbReference type="SUPFAM" id="SSF48452">
    <property type="entry name" value="TPR-like"/>
    <property type="match status" value="1"/>
</dbReference>
<dbReference type="Proteomes" id="UP000596063">
    <property type="component" value="Chromosome"/>
</dbReference>
<dbReference type="KEGG" id="snan:I6N98_01810"/>
<organism evidence="1 2">
    <name type="scientific">Spongiibacter nanhainus</name>
    <dbReference type="NCBI Taxonomy" id="2794344"/>
    <lineage>
        <taxon>Bacteria</taxon>
        <taxon>Pseudomonadati</taxon>
        <taxon>Pseudomonadota</taxon>
        <taxon>Gammaproteobacteria</taxon>
        <taxon>Cellvibrionales</taxon>
        <taxon>Spongiibacteraceae</taxon>
        <taxon>Spongiibacter</taxon>
    </lineage>
</organism>
<dbReference type="Gene3D" id="1.20.58.320">
    <property type="entry name" value="TPR-like"/>
    <property type="match status" value="1"/>
</dbReference>
<keyword evidence="2" id="KW-1185">Reference proteome</keyword>
<dbReference type="Gene3D" id="1.25.40.10">
    <property type="entry name" value="Tetratricopeptide repeat domain"/>
    <property type="match status" value="1"/>
</dbReference>
<sequence>MHFSTVLDFWFDTLSAKDWFSKSDELDAAIAEHFADIHRAAAAGELYSWRHSHEGRLAEILVLDQFSRNLFRDSPRAFAQDGQALVLAQEAIRHGADRALSDDQRAFLYMPYMHSESLAIQRASLLLYQALGRENNLDFARRHYAIIERFGRYPHRNAILGRESSDEELEFLAQPGSSF</sequence>
<reference evidence="1 2" key="1">
    <citation type="submission" date="2020-12" db="EMBL/GenBank/DDBJ databases">
        <authorList>
            <person name="Shan Y."/>
        </authorList>
    </citation>
    <scope>NUCLEOTIDE SEQUENCE [LARGE SCALE GENOMIC DNA]</scope>
    <source>
        <strain evidence="2">csc3.9</strain>
    </source>
</reference>
<dbReference type="AlphaFoldDB" id="A0A7T4R4C3"/>
<dbReference type="RefSeq" id="WP_198571505.1">
    <property type="nucleotide sequence ID" value="NZ_CP066167.1"/>
</dbReference>
<dbReference type="InterPro" id="IPR010323">
    <property type="entry name" value="DUF924"/>
</dbReference>
<accession>A0A7T4R4C3</accession>